<evidence type="ECO:0000313" key="1">
    <source>
        <dbReference type="EMBL" id="OIP64395.1"/>
    </source>
</evidence>
<dbReference type="EMBL" id="MNYX01000078">
    <property type="protein sequence ID" value="OIP64395.1"/>
    <property type="molecule type" value="Genomic_DNA"/>
</dbReference>
<name>A0A1J5FWN2_9BACT</name>
<comment type="caution">
    <text evidence="1">The sequence shown here is derived from an EMBL/GenBank/DDBJ whole genome shotgun (WGS) entry which is preliminary data.</text>
</comment>
<dbReference type="Proteomes" id="UP000182059">
    <property type="component" value="Unassembled WGS sequence"/>
</dbReference>
<gene>
    <name evidence="1" type="ORF">AUK15_03315</name>
</gene>
<dbReference type="AlphaFoldDB" id="A0A1J5FWN2"/>
<evidence type="ECO:0000313" key="2">
    <source>
        <dbReference type="Proteomes" id="UP000182059"/>
    </source>
</evidence>
<protein>
    <submittedName>
        <fullName evidence="1">Uncharacterized protein</fullName>
    </submittedName>
</protein>
<proteinExistence type="predicted"/>
<reference evidence="1 2" key="1">
    <citation type="journal article" date="2016" name="Environ. Microbiol.">
        <title>Genomic resolution of a cold subsurface aquifer community provides metabolic insights for novel microbes adapted to high CO concentrations.</title>
        <authorList>
            <person name="Probst A.J."/>
            <person name="Castelle C.J."/>
            <person name="Singh A."/>
            <person name="Brown C.T."/>
            <person name="Anantharaman K."/>
            <person name="Sharon I."/>
            <person name="Hug L.A."/>
            <person name="Burstein D."/>
            <person name="Emerson J.B."/>
            <person name="Thomas B.C."/>
            <person name="Banfield J.F."/>
        </authorList>
    </citation>
    <scope>NUCLEOTIDE SEQUENCE [LARGE SCALE GENOMIC DNA]</scope>
    <source>
        <strain evidence="1">CG2_30_43_9</strain>
    </source>
</reference>
<sequence length="64" mass="7562">MASFSFTKRQQLVEIFLGFPEKNSLFIDLLKKKIEFEKNPTETLSAEILKIEDKEIKKLMNELK</sequence>
<organism evidence="1 2">
    <name type="scientific">Candidatus Nomurabacteria bacterium CG2_30_43_9</name>
    <dbReference type="NCBI Taxonomy" id="1805283"/>
    <lineage>
        <taxon>Bacteria</taxon>
        <taxon>Candidatus Nomuraibacteriota</taxon>
    </lineage>
</organism>
<accession>A0A1J5FWN2</accession>